<comment type="caution">
    <text evidence="3">The sequence shown here is derived from an EMBL/GenBank/DDBJ whole genome shotgun (WGS) entry which is preliminary data.</text>
</comment>
<evidence type="ECO:0000313" key="3">
    <source>
        <dbReference type="EMBL" id="TXC78844.1"/>
    </source>
</evidence>
<gene>
    <name evidence="3" type="ORF">FRX97_06430</name>
</gene>
<dbReference type="Gene3D" id="3.90.470.20">
    <property type="entry name" value="4'-phosphopantetheinyl transferase domain"/>
    <property type="match status" value="1"/>
</dbReference>
<feature type="domain" description="4'-phosphopantetheinyl transferase" evidence="2">
    <location>
        <begin position="110"/>
        <end position="189"/>
    </location>
</feature>
<evidence type="ECO:0000313" key="4">
    <source>
        <dbReference type="Proteomes" id="UP000321168"/>
    </source>
</evidence>
<proteinExistence type="predicted"/>
<evidence type="ECO:0000259" key="2">
    <source>
        <dbReference type="Pfam" id="PF01648"/>
    </source>
</evidence>
<dbReference type="RefSeq" id="WP_147014368.1">
    <property type="nucleotide sequence ID" value="NZ_VORB01000005.1"/>
</dbReference>
<dbReference type="InterPro" id="IPR037143">
    <property type="entry name" value="4-PPantetheinyl_Trfase_dom_sf"/>
</dbReference>
<dbReference type="Proteomes" id="UP000321168">
    <property type="component" value="Unassembled WGS sequence"/>
</dbReference>
<keyword evidence="4" id="KW-1185">Reference proteome</keyword>
<dbReference type="OrthoDB" id="1190494at2"/>
<accession>A0A5C6V1I8</accession>
<dbReference type="EMBL" id="VORB01000005">
    <property type="protein sequence ID" value="TXC78844.1"/>
    <property type="molecule type" value="Genomic_DNA"/>
</dbReference>
<evidence type="ECO:0000256" key="1">
    <source>
        <dbReference type="ARBA" id="ARBA00022679"/>
    </source>
</evidence>
<reference evidence="3 4" key="1">
    <citation type="submission" date="2019-08" db="EMBL/GenBank/DDBJ databases">
        <title>Genome of Luteibaculum oceani JCM 18817.</title>
        <authorList>
            <person name="Bowman J.P."/>
        </authorList>
    </citation>
    <scope>NUCLEOTIDE SEQUENCE [LARGE SCALE GENOMIC DNA]</scope>
    <source>
        <strain evidence="3 4">JCM 18817</strain>
    </source>
</reference>
<dbReference type="AlphaFoldDB" id="A0A5C6V1I8"/>
<keyword evidence="1 3" id="KW-0808">Transferase</keyword>
<dbReference type="Pfam" id="PF01648">
    <property type="entry name" value="ACPS"/>
    <property type="match status" value="1"/>
</dbReference>
<dbReference type="SUPFAM" id="SSF56214">
    <property type="entry name" value="4'-phosphopantetheinyl transferase"/>
    <property type="match status" value="1"/>
</dbReference>
<dbReference type="GO" id="GO:0000287">
    <property type="term" value="F:magnesium ion binding"/>
    <property type="evidence" value="ECO:0007669"/>
    <property type="project" value="InterPro"/>
</dbReference>
<dbReference type="GO" id="GO:0008897">
    <property type="term" value="F:holo-[acyl-carrier-protein] synthase activity"/>
    <property type="evidence" value="ECO:0007669"/>
    <property type="project" value="InterPro"/>
</dbReference>
<name>A0A5C6V1I8_9FLAO</name>
<sequence length="211" mass="24218">MFTGIKNINHFIEDGGRHQVRLYDISRFSPDGSFLSTWLAAREREELKKVKSDLKTKQKASVLGLIAQEFGSSGIIQKQESGKPELPDQPYEITISHCKELVGYAFGENPLGMDIHHYDKKVTRISHKFLNEFEFEFCEKYREQPWMDLFWAVKEAVFKIYGSNLPFKDIKIDVAGIDTKSLSCEVKGKDNIDVSYALHKNFCICLAELKA</sequence>
<dbReference type="InterPro" id="IPR008278">
    <property type="entry name" value="4-PPantetheinyl_Trfase_dom"/>
</dbReference>
<protein>
    <submittedName>
        <fullName evidence="3">4'-phosphopantetheinyl transferase superfamily protein</fullName>
    </submittedName>
</protein>
<organism evidence="3 4">
    <name type="scientific">Luteibaculum oceani</name>
    <dbReference type="NCBI Taxonomy" id="1294296"/>
    <lineage>
        <taxon>Bacteria</taxon>
        <taxon>Pseudomonadati</taxon>
        <taxon>Bacteroidota</taxon>
        <taxon>Flavobacteriia</taxon>
        <taxon>Flavobacteriales</taxon>
        <taxon>Luteibaculaceae</taxon>
        <taxon>Luteibaculum</taxon>
    </lineage>
</organism>